<evidence type="ECO:0000256" key="3">
    <source>
        <dbReference type="ARBA" id="ARBA00022679"/>
    </source>
</evidence>
<dbReference type="Gene3D" id="3.30.2410.10">
    <property type="entry name" value="Hect, E3 ligase catalytic domain"/>
    <property type="match status" value="1"/>
</dbReference>
<gene>
    <name evidence="7" type="ORF">TTRE_0000001801</name>
</gene>
<dbReference type="OrthoDB" id="8068875at2759"/>
<evidence type="ECO:0000256" key="1">
    <source>
        <dbReference type="ARBA" id="ARBA00000885"/>
    </source>
</evidence>
<comment type="catalytic activity">
    <reaction evidence="1">
        <text>S-ubiquitinyl-[E2 ubiquitin-conjugating enzyme]-L-cysteine + [acceptor protein]-L-lysine = [E2 ubiquitin-conjugating enzyme]-L-cysteine + N(6)-ubiquitinyl-[acceptor protein]-L-lysine.</text>
        <dbReference type="EC" id="2.3.2.26"/>
    </reaction>
</comment>
<accession>A0A077YVK1</accession>
<dbReference type="InterPro" id="IPR044611">
    <property type="entry name" value="E3A/B/C-like"/>
</dbReference>
<reference evidence="7" key="1">
    <citation type="submission" date="2014-01" db="EMBL/GenBank/DDBJ databases">
        <authorList>
            <person name="Aslett M."/>
        </authorList>
    </citation>
    <scope>NUCLEOTIDE SEQUENCE</scope>
</reference>
<keyword evidence="3" id="KW-0808">Transferase</keyword>
<reference evidence="7" key="2">
    <citation type="submission" date="2014-03" db="EMBL/GenBank/DDBJ databases">
        <title>The whipworm genome and dual-species transcriptomics of an intimate host-pathogen interaction.</title>
        <authorList>
            <person name="Foth B.J."/>
            <person name="Tsai I.J."/>
            <person name="Reid A.J."/>
            <person name="Bancroft A.J."/>
            <person name="Nichol S."/>
            <person name="Tracey A."/>
            <person name="Holroyd N."/>
            <person name="Cotton J.A."/>
            <person name="Stanley E.J."/>
            <person name="Zarowiecki M."/>
            <person name="Liu J.Z."/>
            <person name="Huckvale T."/>
            <person name="Cooper P.J."/>
            <person name="Grencis R.K."/>
            <person name="Berriman M."/>
        </authorList>
    </citation>
    <scope>NUCLEOTIDE SEQUENCE [LARGE SCALE GENOMIC DNA]</scope>
</reference>
<dbReference type="Gene3D" id="3.30.2160.10">
    <property type="entry name" value="Hect, E3 ligase catalytic domain"/>
    <property type="match status" value="1"/>
</dbReference>
<keyword evidence="4 5" id="KW-0833">Ubl conjugation pathway</keyword>
<dbReference type="GO" id="GO:0061630">
    <property type="term" value="F:ubiquitin protein ligase activity"/>
    <property type="evidence" value="ECO:0007669"/>
    <property type="project" value="UniProtKB-EC"/>
</dbReference>
<dbReference type="STRING" id="36087.A0A077YVK1"/>
<dbReference type="EMBL" id="HG805809">
    <property type="protein sequence ID" value="CDW51759.1"/>
    <property type="molecule type" value="Genomic_DNA"/>
</dbReference>
<dbReference type="Gene3D" id="3.90.1750.10">
    <property type="entry name" value="Hect, E3 ligase catalytic domains"/>
    <property type="match status" value="1"/>
</dbReference>
<proteinExistence type="predicted"/>
<dbReference type="SMART" id="SM00119">
    <property type="entry name" value="HECTc"/>
    <property type="match status" value="1"/>
</dbReference>
<evidence type="ECO:0000256" key="2">
    <source>
        <dbReference type="ARBA" id="ARBA00012485"/>
    </source>
</evidence>
<dbReference type="EC" id="2.3.2.26" evidence="2"/>
<dbReference type="Proteomes" id="UP000030665">
    <property type="component" value="Unassembled WGS sequence"/>
</dbReference>
<dbReference type="PANTHER" id="PTHR45700:SF2">
    <property type="entry name" value="UBIQUITIN-PROTEIN LIGASE E3C"/>
    <property type="match status" value="1"/>
</dbReference>
<dbReference type="AlphaFoldDB" id="A0A077YVK1"/>
<evidence type="ECO:0000313" key="8">
    <source>
        <dbReference type="Proteomes" id="UP000030665"/>
    </source>
</evidence>
<protein>
    <recommendedName>
        <fullName evidence="2">HECT-type E3 ubiquitin transferase</fullName>
        <ecNumber evidence="2">2.3.2.26</ecNumber>
    </recommendedName>
</protein>
<evidence type="ECO:0000256" key="5">
    <source>
        <dbReference type="PROSITE-ProRule" id="PRU00104"/>
    </source>
</evidence>
<keyword evidence="8" id="KW-1185">Reference proteome</keyword>
<dbReference type="SUPFAM" id="SSF56204">
    <property type="entry name" value="Hect, E3 ligase catalytic domain"/>
    <property type="match status" value="1"/>
</dbReference>
<evidence type="ECO:0000259" key="6">
    <source>
        <dbReference type="PROSITE" id="PS50237"/>
    </source>
</evidence>
<dbReference type="Pfam" id="PF00632">
    <property type="entry name" value="HECT"/>
    <property type="match status" value="1"/>
</dbReference>
<feature type="domain" description="HECT" evidence="6">
    <location>
        <begin position="46"/>
        <end position="364"/>
    </location>
</feature>
<name>A0A077YVK1_TRITR</name>
<sequence length="364" mass="41662">MNKIHSGYFVSLRNQTILSQIPFAVPFEERLSVCFVTIFFVRRPFSASLFKGPIRVVMYNSASVPEVGVDGGGIFREFMTEVLKQGFSADYGFFLSTQDESELYPNWANEPFLGNTEEVHYFFGRLVGKAIYEELQVEPRFALFYLAAILYSDTKSVDFNYLSSYNRTVYNLRSVANYEGNFENLHLDFSIICTLLFQTFELIPGGANVRVVKENRREYVQRVAEFFQLIAAFRRGLTEMISFKWLSMFSPAELQIVISGFTNSINVVEWQSSTLYERTIVEEMTETEKSRLLRFVTSCSRPPLLGFASFRPLFTIQVLLDVTDRLPTSATCVNLLKLPNIPDALTLKEKLLFAIQSSSGFELC</sequence>
<feature type="active site" description="Glycyl thioester intermediate" evidence="5">
    <location>
        <position position="332"/>
    </location>
</feature>
<dbReference type="InterPro" id="IPR035983">
    <property type="entry name" value="Hect_E3_ubiquitin_ligase"/>
</dbReference>
<evidence type="ECO:0000256" key="4">
    <source>
        <dbReference type="ARBA" id="ARBA00022786"/>
    </source>
</evidence>
<dbReference type="PROSITE" id="PS50237">
    <property type="entry name" value="HECT"/>
    <property type="match status" value="1"/>
</dbReference>
<dbReference type="InterPro" id="IPR000569">
    <property type="entry name" value="HECT_dom"/>
</dbReference>
<dbReference type="GO" id="GO:0006511">
    <property type="term" value="P:ubiquitin-dependent protein catabolic process"/>
    <property type="evidence" value="ECO:0007669"/>
    <property type="project" value="TreeGrafter"/>
</dbReference>
<dbReference type="GO" id="GO:0000209">
    <property type="term" value="P:protein polyubiquitination"/>
    <property type="evidence" value="ECO:0007669"/>
    <property type="project" value="InterPro"/>
</dbReference>
<dbReference type="PANTHER" id="PTHR45700">
    <property type="entry name" value="UBIQUITIN-PROTEIN LIGASE E3C"/>
    <property type="match status" value="1"/>
</dbReference>
<evidence type="ECO:0000313" key="7">
    <source>
        <dbReference type="EMBL" id="CDW51759.1"/>
    </source>
</evidence>
<organism evidence="7 8">
    <name type="scientific">Trichuris trichiura</name>
    <name type="common">Whipworm</name>
    <name type="synonym">Trichocephalus trichiurus</name>
    <dbReference type="NCBI Taxonomy" id="36087"/>
    <lineage>
        <taxon>Eukaryota</taxon>
        <taxon>Metazoa</taxon>
        <taxon>Ecdysozoa</taxon>
        <taxon>Nematoda</taxon>
        <taxon>Enoplea</taxon>
        <taxon>Dorylaimia</taxon>
        <taxon>Trichinellida</taxon>
        <taxon>Trichuridae</taxon>
        <taxon>Trichuris</taxon>
    </lineage>
</organism>